<accession>A0AAD4NWU2</accession>
<feature type="chain" id="PRO_5041949536" evidence="1">
    <location>
        <begin position="26"/>
        <end position="207"/>
    </location>
</feature>
<dbReference type="PANTHER" id="PTHR11014">
    <property type="entry name" value="PEPTIDASE M20 FAMILY MEMBER"/>
    <property type="match status" value="1"/>
</dbReference>
<dbReference type="GO" id="GO:0005783">
    <property type="term" value="C:endoplasmic reticulum"/>
    <property type="evidence" value="ECO:0007669"/>
    <property type="project" value="TreeGrafter"/>
</dbReference>
<dbReference type="GO" id="GO:0009850">
    <property type="term" value="P:auxin metabolic process"/>
    <property type="evidence" value="ECO:0007669"/>
    <property type="project" value="TreeGrafter"/>
</dbReference>
<comment type="caution">
    <text evidence="2">The sequence shown here is derived from an EMBL/GenBank/DDBJ whole genome shotgun (WGS) entry which is preliminary data.</text>
</comment>
<name>A0AAD4NWU2_PERFH</name>
<dbReference type="EMBL" id="SDAM02029692">
    <property type="protein sequence ID" value="KAH6754903.1"/>
    <property type="molecule type" value="Genomic_DNA"/>
</dbReference>
<dbReference type="InterPro" id="IPR017439">
    <property type="entry name" value="Amidohydrolase"/>
</dbReference>
<dbReference type="Gene3D" id="3.40.630.10">
    <property type="entry name" value="Zn peptidases"/>
    <property type="match status" value="1"/>
</dbReference>
<dbReference type="PANTHER" id="PTHR11014:SF147">
    <property type="entry name" value="PEPTIDASE M20 DIMERISATION DOMAIN-CONTAINING PROTEIN"/>
    <property type="match status" value="1"/>
</dbReference>
<dbReference type="Proteomes" id="UP001190926">
    <property type="component" value="Unassembled WGS sequence"/>
</dbReference>
<keyword evidence="1" id="KW-0732">Signal</keyword>
<keyword evidence="3" id="KW-1185">Reference proteome</keyword>
<sequence length="207" mass="22844">MEVVEDVIKILMILSFGLAVEVVNSGDVCSSNLEQNLISVSEQVKMMANLPETVRWMVKIRREIHKNPELAFEEFKTSSLIRAELDKMGIPYRWPAARTGVVATIGDGSPPFVALRADMDALPIQCNRLRAAVSNDKGWGRAVSDDGDAAERRERLGRRLTVVARRALHAELERVGAARSSLCGRALLHAELSRPMRVCAQGIALRA</sequence>
<evidence type="ECO:0000313" key="3">
    <source>
        <dbReference type="Proteomes" id="UP001190926"/>
    </source>
</evidence>
<organism evidence="2 3">
    <name type="scientific">Perilla frutescens var. hirtella</name>
    <name type="common">Perilla citriodora</name>
    <name type="synonym">Perilla setoyensis</name>
    <dbReference type="NCBI Taxonomy" id="608512"/>
    <lineage>
        <taxon>Eukaryota</taxon>
        <taxon>Viridiplantae</taxon>
        <taxon>Streptophyta</taxon>
        <taxon>Embryophyta</taxon>
        <taxon>Tracheophyta</taxon>
        <taxon>Spermatophyta</taxon>
        <taxon>Magnoliopsida</taxon>
        <taxon>eudicotyledons</taxon>
        <taxon>Gunneridae</taxon>
        <taxon>Pentapetalae</taxon>
        <taxon>asterids</taxon>
        <taxon>lamiids</taxon>
        <taxon>Lamiales</taxon>
        <taxon>Lamiaceae</taxon>
        <taxon>Nepetoideae</taxon>
        <taxon>Elsholtzieae</taxon>
        <taxon>Perilla</taxon>
    </lineage>
</organism>
<dbReference type="SUPFAM" id="SSF53187">
    <property type="entry name" value="Zn-dependent exopeptidases"/>
    <property type="match status" value="1"/>
</dbReference>
<proteinExistence type="predicted"/>
<evidence type="ECO:0000256" key="1">
    <source>
        <dbReference type="SAM" id="SignalP"/>
    </source>
</evidence>
<evidence type="ECO:0000313" key="2">
    <source>
        <dbReference type="EMBL" id="KAH6754903.1"/>
    </source>
</evidence>
<gene>
    <name evidence="2" type="ORF">C2S53_019563</name>
</gene>
<feature type="signal peptide" evidence="1">
    <location>
        <begin position="1"/>
        <end position="25"/>
    </location>
</feature>
<dbReference type="GO" id="GO:0010179">
    <property type="term" value="F:IAA-Ala conjugate hydrolase activity"/>
    <property type="evidence" value="ECO:0007669"/>
    <property type="project" value="TreeGrafter"/>
</dbReference>
<reference evidence="2 3" key="1">
    <citation type="journal article" date="2021" name="Nat. Commun.">
        <title>Incipient diploidization of the medicinal plant Perilla within 10,000 years.</title>
        <authorList>
            <person name="Zhang Y."/>
            <person name="Shen Q."/>
            <person name="Leng L."/>
            <person name="Zhang D."/>
            <person name="Chen S."/>
            <person name="Shi Y."/>
            <person name="Ning Z."/>
            <person name="Chen S."/>
        </authorList>
    </citation>
    <scope>NUCLEOTIDE SEQUENCE [LARGE SCALE GENOMIC DNA]</scope>
    <source>
        <strain evidence="3">cv. PC099</strain>
    </source>
</reference>
<dbReference type="AlphaFoldDB" id="A0AAD4NWU2"/>
<protein>
    <submittedName>
        <fullName evidence="2">IAA-leucine resistant 2</fullName>
    </submittedName>
</protein>